<evidence type="ECO:0000259" key="2">
    <source>
        <dbReference type="PROSITE" id="PS51201"/>
    </source>
</evidence>
<dbReference type="PANTHER" id="PTHR43833:SF9">
    <property type="entry name" value="POTASSIUM CHANNEL PROTEIN YUGO-RELATED"/>
    <property type="match status" value="1"/>
</dbReference>
<dbReference type="Gene3D" id="1.10.287.70">
    <property type="match status" value="1"/>
</dbReference>
<dbReference type="SUPFAM" id="SSF81324">
    <property type="entry name" value="Voltage-gated potassium channels"/>
    <property type="match status" value="1"/>
</dbReference>
<dbReference type="Pfam" id="PF02254">
    <property type="entry name" value="TrkA_N"/>
    <property type="match status" value="2"/>
</dbReference>
<protein>
    <submittedName>
        <fullName evidence="4">Trk K+ transport system, NAD-binding component</fullName>
    </submittedName>
</protein>
<keyword evidence="1" id="KW-0472">Membrane</keyword>
<feature type="domain" description="RCK N-terminal" evidence="2">
    <location>
        <begin position="110"/>
        <end position="227"/>
    </location>
</feature>
<dbReference type="AlphaFoldDB" id="A0A1H6ZQJ1"/>
<feature type="domain" description="RCK C-terminal" evidence="3">
    <location>
        <begin position="459"/>
        <end position="542"/>
    </location>
</feature>
<keyword evidence="1" id="KW-1133">Transmembrane helix</keyword>
<dbReference type="STRING" id="1416801.SAMN05192553_10556"/>
<organism evidence="4 5">
    <name type="scientific">Cyclobacterium xiamenense</name>
    <dbReference type="NCBI Taxonomy" id="1297121"/>
    <lineage>
        <taxon>Bacteria</taxon>
        <taxon>Pseudomonadati</taxon>
        <taxon>Bacteroidota</taxon>
        <taxon>Cytophagia</taxon>
        <taxon>Cytophagales</taxon>
        <taxon>Cyclobacteriaceae</taxon>
        <taxon>Cyclobacterium</taxon>
    </lineage>
</organism>
<dbReference type="Gene3D" id="3.30.70.1450">
    <property type="entry name" value="Regulator of K+ conductance, C-terminal domain"/>
    <property type="match status" value="2"/>
</dbReference>
<sequence>MQNNLKRRILISVLVVTGIIVLYAEIFVWSMAYFEDREVTFPQGLQVVVESLTTSGYGGFSPWESDFMNYFVLIMNLTGVVFVFVAFPVFFLPFLTNAIEKSVPTSVKKSDHVIICSYSAHAEVLVKELNSRNQDYVIIEAAEKKAKELLLAGLSVMKGNPESEVALEAAGLKRAKAVVLNATTDKNISIIFSIRNINKTVKTIAVLEDEEMETYHKLAGADSTISPRQLIGKSLAAQVPAISINDSVEIDTNVELIEIDIQEGSELCNKSVKQANLLEKYHLNIIGAWQNGEFQSPVSTDLVLKSKIRLLVAGDREELARLNKKAEAKIRHFERNKVLILGFGLSGQAADALLKTKRIAIKVVDIREKEGVDIVGDIRKAATLRQAGIEEASALIVTIQDDTMALFATLLARSLNGKIHIIVRANKIENVKKLYAAGADYVQSLATVSGRMLASSIFEDETSLAAEKQINLVQLPAGKLLGNTLSKSNVRAETGCTILAVIRDGKKISGMDPNTFTFGDADYVILAGTDESIRKFEEMFVN</sequence>
<dbReference type="PROSITE" id="PS51202">
    <property type="entry name" value="RCK_C"/>
    <property type="match status" value="2"/>
</dbReference>
<accession>A0A1H6ZQJ1</accession>
<dbReference type="GO" id="GO:0008324">
    <property type="term" value="F:monoatomic cation transmembrane transporter activity"/>
    <property type="evidence" value="ECO:0007669"/>
    <property type="project" value="InterPro"/>
</dbReference>
<gene>
    <name evidence="4" type="ORF">SAMN05192553_10556</name>
</gene>
<keyword evidence="5" id="KW-1185">Reference proteome</keyword>
<dbReference type="InterPro" id="IPR036721">
    <property type="entry name" value="RCK_C_sf"/>
</dbReference>
<evidence type="ECO:0000259" key="3">
    <source>
        <dbReference type="PROSITE" id="PS51202"/>
    </source>
</evidence>
<dbReference type="OrthoDB" id="9781411at2"/>
<dbReference type="Proteomes" id="UP000199403">
    <property type="component" value="Unassembled WGS sequence"/>
</dbReference>
<dbReference type="InterPro" id="IPR036291">
    <property type="entry name" value="NAD(P)-bd_dom_sf"/>
</dbReference>
<dbReference type="GO" id="GO:0006813">
    <property type="term" value="P:potassium ion transport"/>
    <property type="evidence" value="ECO:0007669"/>
    <property type="project" value="InterPro"/>
</dbReference>
<reference evidence="5" key="1">
    <citation type="submission" date="2016-10" db="EMBL/GenBank/DDBJ databases">
        <authorList>
            <person name="Varghese N."/>
            <person name="Submissions S."/>
        </authorList>
    </citation>
    <scope>NUCLEOTIDE SEQUENCE [LARGE SCALE GENOMIC DNA]</scope>
    <source>
        <strain evidence="5">IBRC-M 10761</strain>
    </source>
</reference>
<dbReference type="SUPFAM" id="SSF116726">
    <property type="entry name" value="TrkA C-terminal domain-like"/>
    <property type="match status" value="2"/>
</dbReference>
<name>A0A1H6ZQJ1_9BACT</name>
<dbReference type="Pfam" id="PF02080">
    <property type="entry name" value="TrkA_C"/>
    <property type="match status" value="2"/>
</dbReference>
<feature type="domain" description="RCK C-terminal" evidence="3">
    <location>
        <begin position="244"/>
        <end position="328"/>
    </location>
</feature>
<dbReference type="InterPro" id="IPR003148">
    <property type="entry name" value="RCK_N"/>
</dbReference>
<dbReference type="InterPro" id="IPR006037">
    <property type="entry name" value="RCK_C"/>
</dbReference>
<evidence type="ECO:0000256" key="1">
    <source>
        <dbReference type="SAM" id="Phobius"/>
    </source>
</evidence>
<feature type="transmembrane region" description="Helical" evidence="1">
    <location>
        <begin position="9"/>
        <end position="32"/>
    </location>
</feature>
<feature type="domain" description="RCK N-terminal" evidence="2">
    <location>
        <begin position="335"/>
        <end position="443"/>
    </location>
</feature>
<dbReference type="PANTHER" id="PTHR43833">
    <property type="entry name" value="POTASSIUM CHANNEL PROTEIN 2-RELATED-RELATED"/>
    <property type="match status" value="1"/>
</dbReference>
<dbReference type="PROSITE" id="PS51201">
    <property type="entry name" value="RCK_N"/>
    <property type="match status" value="2"/>
</dbReference>
<feature type="transmembrane region" description="Helical" evidence="1">
    <location>
        <begin position="70"/>
        <end position="92"/>
    </location>
</feature>
<dbReference type="RefSeq" id="WP_092176285.1">
    <property type="nucleotide sequence ID" value="NZ_FNZH01000005.1"/>
</dbReference>
<evidence type="ECO:0000313" key="5">
    <source>
        <dbReference type="Proteomes" id="UP000199403"/>
    </source>
</evidence>
<evidence type="ECO:0000313" key="4">
    <source>
        <dbReference type="EMBL" id="SEJ55518.1"/>
    </source>
</evidence>
<keyword evidence="1" id="KW-0812">Transmembrane</keyword>
<dbReference type="SUPFAM" id="SSF51735">
    <property type="entry name" value="NAD(P)-binding Rossmann-fold domains"/>
    <property type="match status" value="2"/>
</dbReference>
<dbReference type="InterPro" id="IPR050721">
    <property type="entry name" value="Trk_Ktr_HKT_K-transport"/>
</dbReference>
<dbReference type="Gene3D" id="3.40.50.720">
    <property type="entry name" value="NAD(P)-binding Rossmann-like Domain"/>
    <property type="match status" value="2"/>
</dbReference>
<proteinExistence type="predicted"/>
<dbReference type="EMBL" id="FNZH01000005">
    <property type="protein sequence ID" value="SEJ55518.1"/>
    <property type="molecule type" value="Genomic_DNA"/>
</dbReference>